<keyword evidence="1" id="KW-0805">Transcription regulation</keyword>
<organism evidence="5 6">
    <name type="scientific">Mycolicibacterium lutetiense</name>
    <dbReference type="NCBI Taxonomy" id="1641992"/>
    <lineage>
        <taxon>Bacteria</taxon>
        <taxon>Bacillati</taxon>
        <taxon>Actinomycetota</taxon>
        <taxon>Actinomycetes</taxon>
        <taxon>Mycobacteriales</taxon>
        <taxon>Mycobacteriaceae</taxon>
        <taxon>Mycolicibacterium</taxon>
    </lineage>
</organism>
<name>A0ABS4ZXT1_9MYCO</name>
<reference evidence="5 6" key="1">
    <citation type="submission" date="2021-03" db="EMBL/GenBank/DDBJ databases">
        <title>Sequencing the genomes of 1000 actinobacteria strains.</title>
        <authorList>
            <person name="Klenk H.-P."/>
        </authorList>
    </citation>
    <scope>NUCLEOTIDE SEQUENCE [LARGE SCALE GENOMIC DNA]</scope>
    <source>
        <strain evidence="5 6">DSM 46713</strain>
    </source>
</reference>
<sequence>MPDLDLPRPPASALLLTKLGSEHGIPADGVLAGTGLLPEMLGDPQATVSGRQEMRIVQNLIAAAGDAPALGIEAGLRYHLTTHGIWGFALSSCPTVRSAIEVGLRYVDLTFAFTRMSIVTANDHVRLLLDPSDLPSGVRRFFVERETASIANLGHQVTSNPAALGRAHFTHPAPASLAPYRALGPTPVFDAESNFIEIQRDILDLPIPQADPYAAAATQEQCRQLLTQRRARSGYAGRVRDRLVQHPGQPPDFEAVASEFHMSSRTLRRHLEHEGTSYRSLLDEVRERLAEELLATGALSVAEIGRRLGYADTPSFTAAFKRWKGGMPPRTFAKRTSQRADRYR</sequence>
<feature type="domain" description="HTH araC/xylS-type" evidence="4">
    <location>
        <begin position="237"/>
        <end position="334"/>
    </location>
</feature>
<dbReference type="Gene3D" id="1.10.10.60">
    <property type="entry name" value="Homeodomain-like"/>
    <property type="match status" value="1"/>
</dbReference>
<dbReference type="PROSITE" id="PS01124">
    <property type="entry name" value="HTH_ARAC_FAMILY_2"/>
    <property type="match status" value="1"/>
</dbReference>
<evidence type="ECO:0000256" key="3">
    <source>
        <dbReference type="ARBA" id="ARBA00023163"/>
    </source>
</evidence>
<evidence type="ECO:0000313" key="6">
    <source>
        <dbReference type="Proteomes" id="UP000694460"/>
    </source>
</evidence>
<dbReference type="Pfam" id="PF12625">
    <property type="entry name" value="Arabinose_bd"/>
    <property type="match status" value="1"/>
</dbReference>
<keyword evidence="6" id="KW-1185">Reference proteome</keyword>
<accession>A0ABS4ZXT1</accession>
<proteinExistence type="predicted"/>
<dbReference type="SUPFAM" id="SSF46689">
    <property type="entry name" value="Homeodomain-like"/>
    <property type="match status" value="1"/>
</dbReference>
<dbReference type="EMBL" id="JAGIOP010000002">
    <property type="protein sequence ID" value="MBP2454308.1"/>
    <property type="molecule type" value="Genomic_DNA"/>
</dbReference>
<dbReference type="PANTHER" id="PTHR47894">
    <property type="entry name" value="HTH-TYPE TRANSCRIPTIONAL REGULATOR GADX"/>
    <property type="match status" value="1"/>
</dbReference>
<dbReference type="Pfam" id="PF12833">
    <property type="entry name" value="HTH_18"/>
    <property type="match status" value="1"/>
</dbReference>
<dbReference type="RefSeq" id="WP_209919592.1">
    <property type="nucleotide sequence ID" value="NZ_JAGIOP010000002.1"/>
</dbReference>
<dbReference type="InterPro" id="IPR009057">
    <property type="entry name" value="Homeodomain-like_sf"/>
</dbReference>
<dbReference type="SMART" id="SM00342">
    <property type="entry name" value="HTH_ARAC"/>
    <property type="match status" value="1"/>
</dbReference>
<protein>
    <submittedName>
        <fullName evidence="5">AraC-like DNA-binding protein</fullName>
    </submittedName>
</protein>
<keyword evidence="2" id="KW-0238">DNA-binding</keyword>
<evidence type="ECO:0000256" key="1">
    <source>
        <dbReference type="ARBA" id="ARBA00023015"/>
    </source>
</evidence>
<evidence type="ECO:0000313" key="5">
    <source>
        <dbReference type="EMBL" id="MBP2454308.1"/>
    </source>
</evidence>
<dbReference type="PANTHER" id="PTHR47894:SF1">
    <property type="entry name" value="HTH-TYPE TRANSCRIPTIONAL REGULATOR VQSM"/>
    <property type="match status" value="1"/>
</dbReference>
<dbReference type="Proteomes" id="UP000694460">
    <property type="component" value="Unassembled WGS sequence"/>
</dbReference>
<dbReference type="InterPro" id="IPR032687">
    <property type="entry name" value="AraC-type_N"/>
</dbReference>
<dbReference type="InterPro" id="IPR018060">
    <property type="entry name" value="HTH_AraC"/>
</dbReference>
<keyword evidence="3" id="KW-0804">Transcription</keyword>
<evidence type="ECO:0000256" key="2">
    <source>
        <dbReference type="ARBA" id="ARBA00023125"/>
    </source>
</evidence>
<comment type="caution">
    <text evidence="5">The sequence shown here is derived from an EMBL/GenBank/DDBJ whole genome shotgun (WGS) entry which is preliminary data.</text>
</comment>
<evidence type="ECO:0000259" key="4">
    <source>
        <dbReference type="PROSITE" id="PS01124"/>
    </source>
</evidence>
<gene>
    <name evidence="5" type="ORF">JOF57_004221</name>
</gene>